<evidence type="ECO:0000256" key="7">
    <source>
        <dbReference type="ARBA" id="ARBA00023136"/>
    </source>
</evidence>
<accession>A0ABY4QY24</accession>
<evidence type="ECO:0000256" key="4">
    <source>
        <dbReference type="ARBA" id="ARBA00022475"/>
    </source>
</evidence>
<dbReference type="InterPro" id="IPR051449">
    <property type="entry name" value="ABC-2_transporter_component"/>
</dbReference>
<dbReference type="PIRSF" id="PIRSF006648">
    <property type="entry name" value="DrrB"/>
    <property type="match status" value="1"/>
</dbReference>
<feature type="transmembrane region" description="Helical" evidence="9">
    <location>
        <begin position="130"/>
        <end position="155"/>
    </location>
</feature>
<dbReference type="EMBL" id="CP097332">
    <property type="protein sequence ID" value="UQX87751.1"/>
    <property type="molecule type" value="Genomic_DNA"/>
</dbReference>
<evidence type="ECO:0000256" key="9">
    <source>
        <dbReference type="RuleBase" id="RU361157"/>
    </source>
</evidence>
<keyword evidence="6 9" id="KW-1133">Transmembrane helix</keyword>
<comment type="subcellular location">
    <subcellularLocation>
        <location evidence="1 9">Cell membrane</location>
        <topology evidence="1 9">Multi-pass membrane protein</topology>
    </subcellularLocation>
</comment>
<feature type="transmembrane region" description="Helical" evidence="9">
    <location>
        <begin position="97"/>
        <end position="124"/>
    </location>
</feature>
<comment type="similarity">
    <text evidence="2 9">Belongs to the ABC-2 integral membrane protein family.</text>
</comment>
<feature type="transmembrane region" description="Helical" evidence="9">
    <location>
        <begin position="162"/>
        <end position="181"/>
    </location>
</feature>
<name>A0ABY4QY24_9ACTN</name>
<proteinExistence type="inferred from homology"/>
<evidence type="ECO:0000313" key="12">
    <source>
        <dbReference type="Proteomes" id="UP001056336"/>
    </source>
</evidence>
<keyword evidence="5 9" id="KW-0812">Transmembrane</keyword>
<dbReference type="InterPro" id="IPR000412">
    <property type="entry name" value="ABC_2_transport"/>
</dbReference>
<keyword evidence="7 9" id="KW-0472">Membrane</keyword>
<feature type="transmembrane region" description="Helical" evidence="9">
    <location>
        <begin position="26"/>
        <end position="44"/>
    </location>
</feature>
<evidence type="ECO:0000256" key="2">
    <source>
        <dbReference type="ARBA" id="ARBA00007783"/>
    </source>
</evidence>
<evidence type="ECO:0000256" key="8">
    <source>
        <dbReference type="ARBA" id="ARBA00023251"/>
    </source>
</evidence>
<dbReference type="RefSeq" id="WP_249770581.1">
    <property type="nucleotide sequence ID" value="NZ_CP097332.1"/>
</dbReference>
<evidence type="ECO:0000256" key="5">
    <source>
        <dbReference type="ARBA" id="ARBA00022692"/>
    </source>
</evidence>
<keyword evidence="8" id="KW-0046">Antibiotic resistance</keyword>
<gene>
    <name evidence="11" type="ORF">M6D93_15800</name>
</gene>
<reference evidence="11" key="1">
    <citation type="journal article" date="2018" name="Int. J. Syst. Evol. Microbiol.">
        <title>Jatrophihabitans telluris sp. nov., isolated from sediment soil of lava forest wetlands and the emended description of the genus Jatrophihabitans.</title>
        <authorList>
            <person name="Lee K.C."/>
            <person name="Suh M.K."/>
            <person name="Eom M.K."/>
            <person name="Kim K.K."/>
            <person name="Kim J.S."/>
            <person name="Kim D.S."/>
            <person name="Ko S.H."/>
            <person name="Shin Y.K."/>
            <person name="Lee J.S."/>
        </authorList>
    </citation>
    <scope>NUCLEOTIDE SEQUENCE</scope>
    <source>
        <strain evidence="11">N237</strain>
    </source>
</reference>
<dbReference type="PROSITE" id="PS51012">
    <property type="entry name" value="ABC_TM2"/>
    <property type="match status" value="1"/>
</dbReference>
<keyword evidence="12" id="KW-1185">Reference proteome</keyword>
<sequence>MNDTFRRTGATASRVLRQLGHDRRSVGLLIVVPAILLALFKYVYSGADVVFERIGPQLLGIFPFIIMFLITSVTMVRERTSGTLERLLTTLLRRGELIAGYALAFGLAAAIQSAVTVTVSLGLLELSVRSVWVVVVFAVLDAVLGTALGLLFSAFATTEFQAVQFMPAVVLPQLLLCGLLNPRQNMATALRWLSDVLPLTYATDAFTRAGTQVGLNGPMWRDLVVLLGCLAVALGLASLTLRRRTA</sequence>
<evidence type="ECO:0000256" key="6">
    <source>
        <dbReference type="ARBA" id="ARBA00022989"/>
    </source>
</evidence>
<protein>
    <recommendedName>
        <fullName evidence="9">Transport permease protein</fullName>
    </recommendedName>
</protein>
<keyword evidence="4 9" id="KW-1003">Cell membrane</keyword>
<evidence type="ECO:0000256" key="1">
    <source>
        <dbReference type="ARBA" id="ARBA00004651"/>
    </source>
</evidence>
<feature type="domain" description="ABC transmembrane type-2" evidence="10">
    <location>
        <begin position="20"/>
        <end position="244"/>
    </location>
</feature>
<feature type="transmembrane region" description="Helical" evidence="9">
    <location>
        <begin position="223"/>
        <end position="241"/>
    </location>
</feature>
<feature type="transmembrane region" description="Helical" evidence="9">
    <location>
        <begin position="56"/>
        <end position="76"/>
    </location>
</feature>
<reference evidence="11" key="2">
    <citation type="submission" date="2022-05" db="EMBL/GenBank/DDBJ databases">
        <authorList>
            <person name="Kim J.-S."/>
            <person name="Lee K."/>
            <person name="Suh M."/>
            <person name="Eom M."/>
            <person name="Kim J.-S."/>
            <person name="Kim D.-S."/>
            <person name="Ko S.-H."/>
            <person name="Shin Y."/>
            <person name="Lee J.-S."/>
        </authorList>
    </citation>
    <scope>NUCLEOTIDE SEQUENCE</scope>
    <source>
        <strain evidence="11">N237</strain>
    </source>
</reference>
<evidence type="ECO:0000256" key="3">
    <source>
        <dbReference type="ARBA" id="ARBA00022448"/>
    </source>
</evidence>
<dbReference type="Pfam" id="PF01061">
    <property type="entry name" value="ABC2_membrane"/>
    <property type="match status" value="1"/>
</dbReference>
<dbReference type="Proteomes" id="UP001056336">
    <property type="component" value="Chromosome"/>
</dbReference>
<dbReference type="PANTHER" id="PTHR30294">
    <property type="entry name" value="MEMBRANE COMPONENT OF ABC TRANSPORTER YHHJ-RELATED"/>
    <property type="match status" value="1"/>
</dbReference>
<organism evidence="11 12">
    <name type="scientific">Jatrophihabitans telluris</name>
    <dbReference type="NCBI Taxonomy" id="2038343"/>
    <lineage>
        <taxon>Bacteria</taxon>
        <taxon>Bacillati</taxon>
        <taxon>Actinomycetota</taxon>
        <taxon>Actinomycetes</taxon>
        <taxon>Jatrophihabitantales</taxon>
        <taxon>Jatrophihabitantaceae</taxon>
        <taxon>Jatrophihabitans</taxon>
    </lineage>
</organism>
<evidence type="ECO:0000259" key="10">
    <source>
        <dbReference type="PROSITE" id="PS51012"/>
    </source>
</evidence>
<keyword evidence="3 9" id="KW-0813">Transport</keyword>
<dbReference type="InterPro" id="IPR047817">
    <property type="entry name" value="ABC2_TM_bact-type"/>
</dbReference>
<evidence type="ECO:0000313" key="11">
    <source>
        <dbReference type="EMBL" id="UQX87751.1"/>
    </source>
</evidence>
<dbReference type="InterPro" id="IPR013525">
    <property type="entry name" value="ABC2_TM"/>
</dbReference>
<dbReference type="PANTHER" id="PTHR30294:SF38">
    <property type="entry name" value="TRANSPORT PERMEASE PROTEIN"/>
    <property type="match status" value="1"/>
</dbReference>